<dbReference type="GO" id="GO:0016787">
    <property type="term" value="F:hydrolase activity"/>
    <property type="evidence" value="ECO:0007669"/>
    <property type="project" value="UniProtKB-KW"/>
</dbReference>
<dbReference type="Ensembl" id="ENSBIXT00005041148.1">
    <property type="protein sequence ID" value="ENSBIXP00005044107.1"/>
    <property type="gene ID" value="ENSBIXG00005028064.1"/>
</dbReference>
<keyword evidence="6" id="KW-0648">Protein biosynthesis</keyword>
<accession>A0A4W2IKM4</accession>
<dbReference type="InterPro" id="IPR015033">
    <property type="entry name" value="HBS1-like_N"/>
</dbReference>
<evidence type="ECO:0000256" key="2">
    <source>
        <dbReference type="ARBA" id="ARBA00022490"/>
    </source>
</evidence>
<feature type="transmembrane region" description="Helical" evidence="7">
    <location>
        <begin position="92"/>
        <end position="117"/>
    </location>
</feature>
<dbReference type="Ensembl" id="ENSBIXT00000027792.1">
    <property type="protein sequence ID" value="ENSBIXP00000016057.1"/>
    <property type="gene ID" value="ENSBIXG00000020365.1"/>
</dbReference>
<dbReference type="GeneTree" id="ENSGT00940000156274"/>
<dbReference type="GO" id="GO:0003746">
    <property type="term" value="F:translation elongation factor activity"/>
    <property type="evidence" value="ECO:0007669"/>
    <property type="project" value="UniProtKB-KW"/>
</dbReference>
<dbReference type="Proteomes" id="UP000314981">
    <property type="component" value="Chromosome 9"/>
</dbReference>
<keyword evidence="3" id="KW-0597">Phosphoprotein</keyword>
<evidence type="ECO:0000256" key="7">
    <source>
        <dbReference type="SAM" id="Phobius"/>
    </source>
</evidence>
<dbReference type="Proteomes" id="UP000429181">
    <property type="component" value="Chromosome 9"/>
</dbReference>
<dbReference type="SUPFAM" id="SSF109732">
    <property type="entry name" value="HBS1-like domain"/>
    <property type="match status" value="1"/>
</dbReference>
<sequence length="118" mass="13353">MARHRNVRGYNYDEARLYSCLDHMREVLGDAVPDDILIEAVLKNKFDVQKALSVVLEQDKVQNLKVRSEGAISTGKIAKGKESYYLPLKFQLIMFTALVLSLQTIWIAAANPLIFLAQ</sequence>
<keyword evidence="10" id="KW-1185">Reference proteome</keyword>
<keyword evidence="5" id="KW-0378">Hydrolase</keyword>
<dbReference type="FunFam" id="1.10.8.10:FF:000039">
    <property type="entry name" value="HBS1-like translational GTPase"/>
    <property type="match status" value="1"/>
</dbReference>
<evidence type="ECO:0000259" key="8">
    <source>
        <dbReference type="Pfam" id="PF08938"/>
    </source>
</evidence>
<evidence type="ECO:0000313" key="10">
    <source>
        <dbReference type="Proteomes" id="UP000314981"/>
    </source>
</evidence>
<keyword evidence="4" id="KW-0251">Elongation factor</keyword>
<evidence type="ECO:0000256" key="4">
    <source>
        <dbReference type="ARBA" id="ARBA00022768"/>
    </source>
</evidence>
<dbReference type="AlphaFoldDB" id="A0A4W2IKM4"/>
<feature type="domain" description="HBS1-like protein N-terminal" evidence="8">
    <location>
        <begin position="13"/>
        <end position="64"/>
    </location>
</feature>
<gene>
    <name evidence="9" type="primary">HBS1L</name>
</gene>
<evidence type="ECO:0000256" key="6">
    <source>
        <dbReference type="ARBA" id="ARBA00022917"/>
    </source>
</evidence>
<dbReference type="Gene3D" id="1.10.8.10">
    <property type="entry name" value="DNA helicase RuvA subunit, C-terminal domain"/>
    <property type="match status" value="1"/>
</dbReference>
<keyword evidence="2" id="KW-0963">Cytoplasm</keyword>
<reference evidence="9" key="2">
    <citation type="submission" date="2025-05" db="UniProtKB">
        <authorList>
            <consortium name="Ensembl"/>
        </authorList>
    </citation>
    <scope>IDENTIFICATION</scope>
</reference>
<proteinExistence type="predicted"/>
<evidence type="ECO:0000313" key="11">
    <source>
        <dbReference type="Proteomes" id="UP000429181"/>
    </source>
</evidence>
<evidence type="ECO:0000256" key="5">
    <source>
        <dbReference type="ARBA" id="ARBA00022801"/>
    </source>
</evidence>
<evidence type="ECO:0000256" key="1">
    <source>
        <dbReference type="ARBA" id="ARBA00004496"/>
    </source>
</evidence>
<reference evidence="10 11" key="1">
    <citation type="submission" date="2018-11" db="EMBL/GenBank/DDBJ databases">
        <title>Haplotype-resolved cattle genomes.</title>
        <authorList>
            <person name="Low W.Y."/>
            <person name="Tearle R."/>
            <person name="Bickhart D.M."/>
            <person name="Rosen B.D."/>
            <person name="Koren S."/>
            <person name="Rhie A."/>
            <person name="Hiendleder S."/>
            <person name="Phillippy A.M."/>
            <person name="Smith T.P.L."/>
            <person name="Williams J.L."/>
        </authorList>
    </citation>
    <scope>NUCLEOTIDE SEQUENCE [LARGE SCALE GENOMIC DNA]</scope>
</reference>
<evidence type="ECO:0000313" key="9">
    <source>
        <dbReference type="Ensembl" id="ENSBIXP00005044107.1"/>
    </source>
</evidence>
<comment type="subcellular location">
    <subcellularLocation>
        <location evidence="1">Cytoplasm</location>
    </subcellularLocation>
</comment>
<keyword evidence="7" id="KW-1133">Transmembrane helix</keyword>
<evidence type="ECO:0000256" key="3">
    <source>
        <dbReference type="ARBA" id="ARBA00022553"/>
    </source>
</evidence>
<dbReference type="GO" id="GO:0005737">
    <property type="term" value="C:cytoplasm"/>
    <property type="evidence" value="ECO:0007669"/>
    <property type="project" value="UniProtKB-SubCell"/>
</dbReference>
<protein>
    <submittedName>
        <fullName evidence="9">HBS1 like translational GTPase</fullName>
    </submittedName>
</protein>
<name>A0A4W2IKM4_BOBOX</name>
<dbReference type="InterPro" id="IPR037189">
    <property type="entry name" value="HBS1-like_N_sf"/>
</dbReference>
<organism evidence="9 11">
    <name type="scientific">Bos indicus x Bos taurus</name>
    <name type="common">Hybrid cattle</name>
    <dbReference type="NCBI Taxonomy" id="30522"/>
    <lineage>
        <taxon>Eukaryota</taxon>
        <taxon>Metazoa</taxon>
        <taxon>Chordata</taxon>
        <taxon>Craniata</taxon>
        <taxon>Vertebrata</taxon>
        <taxon>Euteleostomi</taxon>
        <taxon>Mammalia</taxon>
        <taxon>Eutheria</taxon>
        <taxon>Laurasiatheria</taxon>
        <taxon>Artiodactyla</taxon>
        <taxon>Ruminantia</taxon>
        <taxon>Pecora</taxon>
        <taxon>Bovidae</taxon>
        <taxon>Bovinae</taxon>
        <taxon>Bos</taxon>
    </lineage>
</organism>
<keyword evidence="7" id="KW-0812">Transmembrane</keyword>
<dbReference type="Pfam" id="PF08938">
    <property type="entry name" value="HBS1_N"/>
    <property type="match status" value="1"/>
</dbReference>
<keyword evidence="7" id="KW-0472">Membrane</keyword>